<sequence length="70" mass="7790">MVILKIGCRQGGKLKPLKKPKKQQNADMDDEDIAFRNKQREEQARLKELKDKAAKGGVLLSGGIKKSGKK</sequence>
<dbReference type="STRING" id="133412.A0A1R1YI26"/>
<proteinExistence type="predicted"/>
<dbReference type="PANTHER" id="PTHR28632">
    <property type="entry name" value="TRANSLATION MACHINERY-ASSOCIATED PROTEIN 7"/>
    <property type="match status" value="1"/>
</dbReference>
<dbReference type="Pfam" id="PF09072">
    <property type="entry name" value="TMA7"/>
    <property type="match status" value="1"/>
</dbReference>
<gene>
    <name evidence="2" type="ORF">AYI70_g53</name>
</gene>
<accession>A0A1R1YI26</accession>
<feature type="region of interest" description="Disordered" evidence="1">
    <location>
        <begin position="13"/>
        <end position="32"/>
    </location>
</feature>
<keyword evidence="3" id="KW-1185">Reference proteome</keyword>
<dbReference type="EMBL" id="LSSN01000004">
    <property type="protein sequence ID" value="OMJ26572.1"/>
    <property type="molecule type" value="Genomic_DNA"/>
</dbReference>
<dbReference type="Proteomes" id="UP000187283">
    <property type="component" value="Unassembled WGS sequence"/>
</dbReference>
<dbReference type="OrthoDB" id="3052842at2759"/>
<organism evidence="2 3">
    <name type="scientific">Smittium culicis</name>
    <dbReference type="NCBI Taxonomy" id="133412"/>
    <lineage>
        <taxon>Eukaryota</taxon>
        <taxon>Fungi</taxon>
        <taxon>Fungi incertae sedis</taxon>
        <taxon>Zoopagomycota</taxon>
        <taxon>Kickxellomycotina</taxon>
        <taxon>Harpellomycetes</taxon>
        <taxon>Harpellales</taxon>
        <taxon>Legeriomycetaceae</taxon>
        <taxon>Smittium</taxon>
    </lineage>
</organism>
<protein>
    <submittedName>
        <fullName evidence="2">Translation machinery-associated protein 7-like protein</fullName>
    </submittedName>
</protein>
<evidence type="ECO:0000313" key="3">
    <source>
        <dbReference type="Proteomes" id="UP000187283"/>
    </source>
</evidence>
<name>A0A1R1YI26_9FUNG</name>
<evidence type="ECO:0000256" key="1">
    <source>
        <dbReference type="SAM" id="MobiDB-lite"/>
    </source>
</evidence>
<reference evidence="2 3" key="1">
    <citation type="submission" date="2017-01" db="EMBL/GenBank/DDBJ databases">
        <authorList>
            <person name="Mah S.A."/>
            <person name="Swanson W.J."/>
            <person name="Moy G.W."/>
            <person name="Vacquier V.D."/>
        </authorList>
    </citation>
    <scope>NUCLEOTIDE SEQUENCE [LARGE SCALE GENOMIC DNA]</scope>
    <source>
        <strain evidence="2 3">GSMNP</strain>
    </source>
</reference>
<dbReference type="AlphaFoldDB" id="A0A1R1YI26"/>
<dbReference type="InterPro" id="IPR015157">
    <property type="entry name" value="TMA7"/>
</dbReference>
<evidence type="ECO:0000313" key="2">
    <source>
        <dbReference type="EMBL" id="OMJ26572.1"/>
    </source>
</evidence>
<comment type="caution">
    <text evidence="2">The sequence shown here is derived from an EMBL/GenBank/DDBJ whole genome shotgun (WGS) entry which is preliminary data.</text>
</comment>